<evidence type="ECO:0000313" key="4">
    <source>
        <dbReference type="EMBL" id="VDO42375.1"/>
    </source>
</evidence>
<reference evidence="6" key="1">
    <citation type="submission" date="2017-02" db="UniProtKB">
        <authorList>
            <consortium name="WormBaseParasite"/>
        </authorList>
    </citation>
    <scope>IDENTIFICATION</scope>
</reference>
<protein>
    <submittedName>
        <fullName evidence="6">26S proteasome non-ATPase regulatory subunit 2</fullName>
    </submittedName>
</protein>
<dbReference type="STRING" id="42155.A0A0R3R2W9"/>
<keyword evidence="1" id="KW-0677">Repeat</keyword>
<dbReference type="GO" id="GO:0005634">
    <property type="term" value="C:nucleus"/>
    <property type="evidence" value="ECO:0007669"/>
    <property type="project" value="TreeGrafter"/>
</dbReference>
<dbReference type="GO" id="GO:0043161">
    <property type="term" value="P:proteasome-mediated ubiquitin-dependent protein catabolic process"/>
    <property type="evidence" value="ECO:0007669"/>
    <property type="project" value="TreeGrafter"/>
</dbReference>
<evidence type="ECO:0000259" key="3">
    <source>
        <dbReference type="Pfam" id="PF17781"/>
    </source>
</evidence>
<dbReference type="WBParaSite" id="BTMF_0001435901-mRNA-1">
    <property type="protein sequence ID" value="BTMF_0001435901-mRNA-1"/>
    <property type="gene ID" value="BTMF_0001435901"/>
</dbReference>
<dbReference type="EMBL" id="UZAG01019094">
    <property type="protein sequence ID" value="VDO42375.1"/>
    <property type="molecule type" value="Genomic_DNA"/>
</dbReference>
<name>A0A0R3R2W9_9BILA</name>
<feature type="domain" description="RPN1 N-terminal" evidence="3">
    <location>
        <begin position="266"/>
        <end position="387"/>
    </location>
</feature>
<dbReference type="GO" id="GO:0034515">
    <property type="term" value="C:proteasome storage granule"/>
    <property type="evidence" value="ECO:0007669"/>
    <property type="project" value="TreeGrafter"/>
</dbReference>
<dbReference type="PANTHER" id="PTHR10943">
    <property type="entry name" value="26S PROTEASOME NON-ATPASE REGULATORY SUBUNIT"/>
    <property type="match status" value="1"/>
</dbReference>
<feature type="region of interest" description="Disordered" evidence="2">
    <location>
        <begin position="1"/>
        <end position="43"/>
    </location>
</feature>
<dbReference type="InterPro" id="IPR040892">
    <property type="entry name" value="RPN1_N"/>
</dbReference>
<proteinExistence type="predicted"/>
<reference evidence="4 5" key="2">
    <citation type="submission" date="2018-11" db="EMBL/GenBank/DDBJ databases">
        <authorList>
            <consortium name="Pathogen Informatics"/>
        </authorList>
    </citation>
    <scope>NUCLEOTIDE SEQUENCE [LARGE SCALE GENOMIC DNA]</scope>
</reference>
<keyword evidence="5" id="KW-1185">Reference proteome</keyword>
<dbReference type="AlphaFoldDB" id="A0A0R3R2W9"/>
<evidence type="ECO:0000313" key="5">
    <source>
        <dbReference type="Proteomes" id="UP000280834"/>
    </source>
</evidence>
<sequence length="496" mass="56986">MVEEKTESTSEKKNPSMKKNIMDSKEKKDEKEDKKGKDEMTEEDIKLKEDLEMLMQRLNEADISLYQPTLETMRSIIRASTTSMTSVPKPLKFMRPHYATIKEIHKKMAEGPTKRLCADIISVLAMTSDSKNDCINYRMMGRHEPIGDWGHEYVRHLAMEMAEEWRSCSDGTNVHNKRREQLLTLTREIVLHNMKHNAEVEACDLLIEIEGLDLLSEYVEEVDHGRVCLYLLRYLLLDFAKIKNTLELLDQPIWILPGGSICLVILIFSCSPLMPDPDNEILIKTAMNIYRKFGKNFDALRCAIMLNAVPIMREIVLSTKDILEQKQMAILLGRHQIFLDLEGVENGEKLMELNSNANLHTYFHSLARELDIMEPKTPEGIYKSHLEQSRPFAGSSASDSVRSNLAAAFVNGFVNTGFGVDKMMTEAEDASRWFYKNKEYGMLSAAASQGLVWRWDIDTGLAQCDRFLYVNDDFIKVDELQVMLDFAKISYESYFP</sequence>
<dbReference type="GO" id="GO:0008540">
    <property type="term" value="C:proteasome regulatory particle, base subcomplex"/>
    <property type="evidence" value="ECO:0007669"/>
    <property type="project" value="TreeGrafter"/>
</dbReference>
<dbReference type="Pfam" id="PF17781">
    <property type="entry name" value="RPN1_RPN2_N"/>
    <property type="match status" value="2"/>
</dbReference>
<dbReference type="Proteomes" id="UP000280834">
    <property type="component" value="Unassembled WGS sequence"/>
</dbReference>
<organism evidence="6">
    <name type="scientific">Brugia timori</name>
    <dbReference type="NCBI Taxonomy" id="42155"/>
    <lineage>
        <taxon>Eukaryota</taxon>
        <taxon>Metazoa</taxon>
        <taxon>Ecdysozoa</taxon>
        <taxon>Nematoda</taxon>
        <taxon>Chromadorea</taxon>
        <taxon>Rhabditida</taxon>
        <taxon>Spirurina</taxon>
        <taxon>Spiruromorpha</taxon>
        <taxon>Filarioidea</taxon>
        <taxon>Onchocercidae</taxon>
        <taxon>Brugia</taxon>
    </lineage>
</organism>
<feature type="domain" description="RPN1 N-terminal" evidence="3">
    <location>
        <begin position="51"/>
        <end position="234"/>
    </location>
</feature>
<evidence type="ECO:0000256" key="1">
    <source>
        <dbReference type="ARBA" id="ARBA00022737"/>
    </source>
</evidence>
<dbReference type="InterPro" id="IPR011989">
    <property type="entry name" value="ARM-like"/>
</dbReference>
<evidence type="ECO:0000256" key="2">
    <source>
        <dbReference type="SAM" id="MobiDB-lite"/>
    </source>
</evidence>
<evidence type="ECO:0000313" key="6">
    <source>
        <dbReference type="WBParaSite" id="BTMF_0001435901-mRNA-1"/>
    </source>
</evidence>
<dbReference type="PANTHER" id="PTHR10943:SF1">
    <property type="entry name" value="26S PROTEASOME NON-ATPASE REGULATORY SUBUNIT 2"/>
    <property type="match status" value="1"/>
</dbReference>
<gene>
    <name evidence="4" type="ORF">BTMF_LOCUS12355</name>
</gene>
<accession>A0A0R3R2W9</accession>
<dbReference type="Gene3D" id="1.25.10.10">
    <property type="entry name" value="Leucine-rich Repeat Variant"/>
    <property type="match status" value="1"/>
</dbReference>